<reference evidence="1 2" key="1">
    <citation type="submission" date="2015-09" db="EMBL/GenBank/DDBJ databases">
        <title>Trachymyrmex zeteki WGS genome.</title>
        <authorList>
            <person name="Nygaard S."/>
            <person name="Hu H."/>
            <person name="Boomsma J."/>
            <person name="Zhang G."/>
        </authorList>
    </citation>
    <scope>NUCLEOTIDE SEQUENCE [LARGE SCALE GENOMIC DNA]</scope>
    <source>
        <strain evidence="1">Tzet28-1</strain>
        <tissue evidence="1">Whole body</tissue>
    </source>
</reference>
<protein>
    <submittedName>
        <fullName evidence="1">Uncharacterized protein</fullName>
    </submittedName>
</protein>
<sequence length="68" mass="8344">MGGGHTHWLKKWIHHFCDFTGVADPIQSELRWPSGLLAVRQRFGDRFYFIRRWRTIIRPSVYFWSFFK</sequence>
<organism evidence="1 2">
    <name type="scientific">Mycetomoellerius zeteki</name>
    <dbReference type="NCBI Taxonomy" id="64791"/>
    <lineage>
        <taxon>Eukaryota</taxon>
        <taxon>Metazoa</taxon>
        <taxon>Ecdysozoa</taxon>
        <taxon>Arthropoda</taxon>
        <taxon>Hexapoda</taxon>
        <taxon>Insecta</taxon>
        <taxon>Pterygota</taxon>
        <taxon>Neoptera</taxon>
        <taxon>Endopterygota</taxon>
        <taxon>Hymenoptera</taxon>
        <taxon>Apocrita</taxon>
        <taxon>Aculeata</taxon>
        <taxon>Formicoidea</taxon>
        <taxon>Formicidae</taxon>
        <taxon>Myrmicinae</taxon>
        <taxon>Mycetomoellerius</taxon>
    </lineage>
</organism>
<dbReference type="AlphaFoldDB" id="A0A151X454"/>
<evidence type="ECO:0000313" key="1">
    <source>
        <dbReference type="EMBL" id="KYQ54998.1"/>
    </source>
</evidence>
<proteinExistence type="predicted"/>
<dbReference type="EMBL" id="KQ982558">
    <property type="protein sequence ID" value="KYQ54998.1"/>
    <property type="molecule type" value="Genomic_DNA"/>
</dbReference>
<accession>A0A151X454</accession>
<name>A0A151X454_9HYME</name>
<evidence type="ECO:0000313" key="2">
    <source>
        <dbReference type="Proteomes" id="UP000075809"/>
    </source>
</evidence>
<gene>
    <name evidence="1" type="ORF">ALC60_06126</name>
</gene>
<dbReference type="Proteomes" id="UP000075809">
    <property type="component" value="Unassembled WGS sequence"/>
</dbReference>
<keyword evidence="2" id="KW-1185">Reference proteome</keyword>